<dbReference type="AlphaFoldDB" id="A0A5B8XQ94"/>
<dbReference type="KEGG" id="bbae:FRD01_10710"/>
<name>A0A5B8XQ94_9DELT</name>
<dbReference type="RefSeq" id="WP_146959460.1">
    <property type="nucleotide sequence ID" value="NZ_CP042467.1"/>
</dbReference>
<evidence type="ECO:0000313" key="3">
    <source>
        <dbReference type="Proteomes" id="UP000321595"/>
    </source>
</evidence>
<keyword evidence="3" id="KW-1185">Reference proteome</keyword>
<gene>
    <name evidence="2" type="ORF">FRD01_10710</name>
</gene>
<evidence type="ECO:0000313" key="2">
    <source>
        <dbReference type="EMBL" id="QED27695.1"/>
    </source>
</evidence>
<organism evidence="2 3">
    <name type="scientific">Microvenator marinus</name>
    <dbReference type="NCBI Taxonomy" id="2600177"/>
    <lineage>
        <taxon>Bacteria</taxon>
        <taxon>Deltaproteobacteria</taxon>
        <taxon>Bradymonadales</taxon>
        <taxon>Microvenatoraceae</taxon>
        <taxon>Microvenator</taxon>
    </lineage>
</organism>
<accession>A0A5B8XQ94</accession>
<dbReference type="Proteomes" id="UP000321595">
    <property type="component" value="Chromosome"/>
</dbReference>
<evidence type="ECO:0000256" key="1">
    <source>
        <dbReference type="SAM" id="MobiDB-lite"/>
    </source>
</evidence>
<proteinExistence type="predicted"/>
<sequence>MRKWVGLWAIIHSLGCAFSPDQCALDADCPDDQTCEFRSEVLRCVGEDEPDPDPGPDPVDEPDMPGPDDPEDTPPDIVINNVDGPDGGTLPVCDRRCDDDGRINDRPSTATLISEELGCVRGGDLVTGPLTQDATLCEDDTDWFALELTGCRGRSFILNADITPLSACGLQGWDVVGEDWSCESEFVSCTSNEFGYRVRLLYSDGVLSENTFRLGVRSFGASFGFRVTLSAEY</sequence>
<dbReference type="EMBL" id="CP042467">
    <property type="protein sequence ID" value="QED27695.1"/>
    <property type="molecule type" value="Genomic_DNA"/>
</dbReference>
<protein>
    <submittedName>
        <fullName evidence="2">Uncharacterized protein</fullName>
    </submittedName>
</protein>
<feature type="region of interest" description="Disordered" evidence="1">
    <location>
        <begin position="45"/>
        <end position="84"/>
    </location>
</feature>
<reference evidence="2 3" key="1">
    <citation type="submission" date="2019-08" db="EMBL/GenBank/DDBJ databases">
        <authorList>
            <person name="Liang Q."/>
        </authorList>
    </citation>
    <scope>NUCLEOTIDE SEQUENCE [LARGE SCALE GENOMIC DNA]</scope>
    <source>
        <strain evidence="2 3">V1718</strain>
    </source>
</reference>
<feature type="compositionally biased region" description="Acidic residues" evidence="1">
    <location>
        <begin position="47"/>
        <end position="74"/>
    </location>
</feature>